<dbReference type="RefSeq" id="WP_380253046.1">
    <property type="nucleotide sequence ID" value="NZ_JBHUII010000008.1"/>
</dbReference>
<accession>A0ABW5BQ29</accession>
<dbReference type="SUPFAM" id="SSF53807">
    <property type="entry name" value="Helical backbone' metal receptor"/>
    <property type="match status" value="1"/>
</dbReference>
<dbReference type="Pfam" id="PF01497">
    <property type="entry name" value="Peripla_BP_2"/>
    <property type="match status" value="1"/>
</dbReference>
<keyword evidence="1" id="KW-0732">Signal</keyword>
<dbReference type="Proteomes" id="UP001597294">
    <property type="component" value="Unassembled WGS sequence"/>
</dbReference>
<organism evidence="3 4">
    <name type="scientific">Kiloniella antarctica</name>
    <dbReference type="NCBI Taxonomy" id="1550907"/>
    <lineage>
        <taxon>Bacteria</taxon>
        <taxon>Pseudomonadati</taxon>
        <taxon>Pseudomonadota</taxon>
        <taxon>Alphaproteobacteria</taxon>
        <taxon>Rhodospirillales</taxon>
        <taxon>Kiloniellaceae</taxon>
        <taxon>Kiloniella</taxon>
    </lineage>
</organism>
<evidence type="ECO:0000313" key="3">
    <source>
        <dbReference type="EMBL" id="MFD2206926.1"/>
    </source>
</evidence>
<dbReference type="InterPro" id="IPR002491">
    <property type="entry name" value="ABC_transptr_periplasmic_BD"/>
</dbReference>
<sequence>MLNLFYKIIVRFFACTLLFSISSPSFGDDISPKKIITIGGPVTEIVFALGEGAKVIATDTTSKFPQQTFTLPKVGYMRQLSVEGLLSLGPDHIIALEGSGPTHVLEAIKNTGVQVTLIPELVNPERIEQGINLISILFNPSSSNSKLGTEVKEQLEEQLKSAETRTVRPSVLFLLNTGHGNLMTAGKDTAIDTIIRYTGAINSAADLKGFKPLSTEYMISHSPDYVLLSQRTLDQAGGISQLQSDPVLGQLNAVKESRILTIDGTLLLGLGPRTPKAIQELTAELLKPAL</sequence>
<gene>
    <name evidence="3" type="ORF">ACFSKO_14955</name>
</gene>
<keyword evidence="4" id="KW-1185">Reference proteome</keyword>
<dbReference type="EMBL" id="JBHUII010000008">
    <property type="protein sequence ID" value="MFD2206926.1"/>
    <property type="molecule type" value="Genomic_DNA"/>
</dbReference>
<feature type="signal peptide" evidence="1">
    <location>
        <begin position="1"/>
        <end position="27"/>
    </location>
</feature>
<evidence type="ECO:0000256" key="1">
    <source>
        <dbReference type="SAM" id="SignalP"/>
    </source>
</evidence>
<proteinExistence type="predicted"/>
<dbReference type="PANTHER" id="PTHR30535:SF4">
    <property type="entry name" value="HEMIN-BINDING PERIPLASMIC PROTEIN HMUT"/>
    <property type="match status" value="1"/>
</dbReference>
<evidence type="ECO:0000259" key="2">
    <source>
        <dbReference type="PROSITE" id="PS50983"/>
    </source>
</evidence>
<dbReference type="Gene3D" id="3.40.50.1980">
    <property type="entry name" value="Nitrogenase molybdenum iron protein domain"/>
    <property type="match status" value="2"/>
</dbReference>
<dbReference type="InterPro" id="IPR050902">
    <property type="entry name" value="ABC_Transporter_SBP"/>
</dbReference>
<protein>
    <submittedName>
        <fullName evidence="3">Hemin ABC transporter substrate-binding protein</fullName>
    </submittedName>
</protein>
<evidence type="ECO:0000313" key="4">
    <source>
        <dbReference type="Proteomes" id="UP001597294"/>
    </source>
</evidence>
<feature type="domain" description="Fe/B12 periplasmic-binding" evidence="2">
    <location>
        <begin position="34"/>
        <end position="290"/>
    </location>
</feature>
<dbReference type="PROSITE" id="PS50983">
    <property type="entry name" value="FE_B12_PBP"/>
    <property type="match status" value="1"/>
</dbReference>
<feature type="chain" id="PRO_5047541776" evidence="1">
    <location>
        <begin position="28"/>
        <end position="290"/>
    </location>
</feature>
<reference evidence="4" key="1">
    <citation type="journal article" date="2019" name="Int. J. Syst. Evol. Microbiol.">
        <title>The Global Catalogue of Microorganisms (GCM) 10K type strain sequencing project: providing services to taxonomists for standard genome sequencing and annotation.</title>
        <authorList>
            <consortium name="The Broad Institute Genomics Platform"/>
            <consortium name="The Broad Institute Genome Sequencing Center for Infectious Disease"/>
            <person name="Wu L."/>
            <person name="Ma J."/>
        </authorList>
    </citation>
    <scope>NUCLEOTIDE SEQUENCE [LARGE SCALE GENOMIC DNA]</scope>
    <source>
        <strain evidence="4">CGMCC 4.7192</strain>
    </source>
</reference>
<dbReference type="PANTHER" id="PTHR30535">
    <property type="entry name" value="VITAMIN B12-BINDING PROTEIN"/>
    <property type="match status" value="1"/>
</dbReference>
<name>A0ABW5BQ29_9PROT</name>
<comment type="caution">
    <text evidence="3">The sequence shown here is derived from an EMBL/GenBank/DDBJ whole genome shotgun (WGS) entry which is preliminary data.</text>
</comment>